<dbReference type="GO" id="GO:0016020">
    <property type="term" value="C:membrane"/>
    <property type="evidence" value="ECO:0007669"/>
    <property type="project" value="UniProtKB-SubCell"/>
</dbReference>
<gene>
    <name evidence="7" type="ORF">FAK_37180</name>
</gene>
<evidence type="ECO:0000256" key="3">
    <source>
        <dbReference type="ARBA" id="ARBA00022989"/>
    </source>
</evidence>
<dbReference type="EMBL" id="AP028679">
    <property type="protein sequence ID" value="BEQ16652.1"/>
    <property type="molecule type" value="Genomic_DNA"/>
</dbReference>
<keyword evidence="3 5" id="KW-1133">Transmembrane helix</keyword>
<sequence length="157" mass="16765">MRGLGQLVSLACRLFLAGLYLWAAHDKVWDPASFAAAMARYDLLPLVLVNSASVLLAWLELVMGLCLLVGLATRAAALWAAGLLAFFTGLMIYAGITGVGFDCGCFPGQAGHPAGYEAAVRDALMMLPALWLLVLPGTWLSLGGRRRDRSDRLTLSV</sequence>
<evidence type="ECO:0000259" key="6">
    <source>
        <dbReference type="Pfam" id="PF07291"/>
    </source>
</evidence>
<dbReference type="InterPro" id="IPR009908">
    <property type="entry name" value="Methylamine_util_MauE"/>
</dbReference>
<dbReference type="GO" id="GO:0030416">
    <property type="term" value="P:methylamine metabolic process"/>
    <property type="evidence" value="ECO:0007669"/>
    <property type="project" value="InterPro"/>
</dbReference>
<evidence type="ECO:0000256" key="4">
    <source>
        <dbReference type="ARBA" id="ARBA00023136"/>
    </source>
</evidence>
<keyword evidence="4 5" id="KW-0472">Membrane</keyword>
<reference evidence="8" key="1">
    <citation type="journal article" date="2023" name="Arch. Microbiol.">
        <title>Desulfoferula mesophilus gen. nov. sp. nov., a mesophilic sulfate-reducing bacterium isolated from a brackish lake sediment.</title>
        <authorList>
            <person name="Watanabe T."/>
            <person name="Yabe T."/>
            <person name="Tsuji J.M."/>
            <person name="Fukui M."/>
        </authorList>
    </citation>
    <scope>NUCLEOTIDE SEQUENCE [LARGE SCALE GENOMIC DNA]</scope>
    <source>
        <strain evidence="8">12FAK</strain>
    </source>
</reference>
<evidence type="ECO:0000256" key="1">
    <source>
        <dbReference type="ARBA" id="ARBA00004141"/>
    </source>
</evidence>
<dbReference type="KEGG" id="dmp:FAK_37180"/>
<feature type="domain" description="Methylamine utilisation protein MauE" evidence="6">
    <location>
        <begin position="7"/>
        <end position="134"/>
    </location>
</feature>
<comment type="subcellular location">
    <subcellularLocation>
        <location evidence="1">Membrane</location>
        <topology evidence="1">Multi-pass membrane protein</topology>
    </subcellularLocation>
</comment>
<keyword evidence="2 5" id="KW-0812">Transmembrane</keyword>
<protein>
    <recommendedName>
        <fullName evidence="6">Methylamine utilisation protein MauE domain-containing protein</fullName>
    </recommendedName>
</protein>
<evidence type="ECO:0000256" key="5">
    <source>
        <dbReference type="SAM" id="Phobius"/>
    </source>
</evidence>
<evidence type="ECO:0000313" key="8">
    <source>
        <dbReference type="Proteomes" id="UP001366166"/>
    </source>
</evidence>
<accession>A0AAU9F3U9</accession>
<proteinExistence type="predicted"/>
<dbReference type="AlphaFoldDB" id="A0AAU9F3U9"/>
<evidence type="ECO:0000313" key="7">
    <source>
        <dbReference type="EMBL" id="BEQ16652.1"/>
    </source>
</evidence>
<evidence type="ECO:0000256" key="2">
    <source>
        <dbReference type="ARBA" id="ARBA00022692"/>
    </source>
</evidence>
<feature type="transmembrane region" description="Helical" evidence="5">
    <location>
        <begin position="76"/>
        <end position="96"/>
    </location>
</feature>
<organism evidence="7 8">
    <name type="scientific">Desulfoferula mesophila</name>
    <dbReference type="NCBI Taxonomy" id="3058419"/>
    <lineage>
        <taxon>Bacteria</taxon>
        <taxon>Pseudomonadati</taxon>
        <taxon>Thermodesulfobacteriota</taxon>
        <taxon>Desulfarculia</taxon>
        <taxon>Desulfarculales</taxon>
        <taxon>Desulfarculaceae</taxon>
        <taxon>Desulfoferula</taxon>
    </lineage>
</organism>
<feature type="transmembrane region" description="Helical" evidence="5">
    <location>
        <begin position="123"/>
        <end position="142"/>
    </location>
</feature>
<dbReference type="Proteomes" id="UP001366166">
    <property type="component" value="Chromosome"/>
</dbReference>
<name>A0AAU9F3U9_9BACT</name>
<feature type="transmembrane region" description="Helical" evidence="5">
    <location>
        <begin position="47"/>
        <end position="69"/>
    </location>
</feature>
<dbReference type="Pfam" id="PF07291">
    <property type="entry name" value="MauE"/>
    <property type="match status" value="1"/>
</dbReference>
<dbReference type="RefSeq" id="WP_338602789.1">
    <property type="nucleotide sequence ID" value="NZ_AP028679.1"/>
</dbReference>
<keyword evidence="8" id="KW-1185">Reference proteome</keyword>